<evidence type="ECO:0000256" key="3">
    <source>
        <dbReference type="ARBA" id="ARBA00012604"/>
    </source>
</evidence>
<dbReference type="InterPro" id="IPR017938">
    <property type="entry name" value="Riboflavin_synthase-like_b-brl"/>
</dbReference>
<dbReference type="SUPFAM" id="SSF52343">
    <property type="entry name" value="Ferredoxin reductase-like, C-terminal NADP-linked domain"/>
    <property type="match status" value="1"/>
</dbReference>
<dbReference type="InterPro" id="IPR001709">
    <property type="entry name" value="Flavoprot_Pyr_Nucl_cyt_Rdtase"/>
</dbReference>
<dbReference type="EMBL" id="FNDN01000007">
    <property type="protein sequence ID" value="SDI40873.1"/>
    <property type="molecule type" value="Genomic_DNA"/>
</dbReference>
<evidence type="ECO:0000256" key="7">
    <source>
        <dbReference type="ARBA" id="ARBA00022857"/>
    </source>
</evidence>
<organism evidence="13 14">
    <name type="scientific">Rhodococcus triatomae</name>
    <dbReference type="NCBI Taxonomy" id="300028"/>
    <lineage>
        <taxon>Bacteria</taxon>
        <taxon>Bacillati</taxon>
        <taxon>Actinomycetota</taxon>
        <taxon>Actinomycetes</taxon>
        <taxon>Mycobacteriales</taxon>
        <taxon>Nocardiaceae</taxon>
        <taxon>Rhodococcus</taxon>
    </lineage>
</organism>
<sequence length="410" mass="45129">MNTPAATRTPDRVVSPETPEAATRPARAGQRGTAGARTRSPWNRKNPYRATLVGNRVLSGPQSTKEVRHYEFDLADSGISYEPGDGLGVQPVNDPALVDEIVTRLGVHPDHAVAGHERPLSDLLSHSLELRTPGRDLLEFAAHRTGDSDLAVLAGDRTARDRWARGRDVLDVMDVLDLVPGAVSPDEFVGVLEPLRHRTYSISSAPAVHGSYVHLTVTSVRHRTGTRDRHGTCSTYLADRIGPTGAGGVFPVKNRSFRLPEDDTPVIMIGPGTGVAPFRAFLHERAARGARGANWLFFGDRHRGSDFLYGDELCAFRDRGLLTRLDVAFSRDRAEKDYVWHRMLEHGAQVFAWLEEGAHVYVCGDALAMAVDVDRALHELVATHGARDTEQAREYVAALRAAKRYVRDVY</sequence>
<dbReference type="InterPro" id="IPR003097">
    <property type="entry name" value="CysJ-like_FAD-binding"/>
</dbReference>
<dbReference type="GO" id="GO:0005829">
    <property type="term" value="C:cytosol"/>
    <property type="evidence" value="ECO:0007669"/>
    <property type="project" value="TreeGrafter"/>
</dbReference>
<keyword evidence="6" id="KW-0274">FAD</keyword>
<dbReference type="GO" id="GO:0050660">
    <property type="term" value="F:flavin adenine dinucleotide binding"/>
    <property type="evidence" value="ECO:0007669"/>
    <property type="project" value="TreeGrafter"/>
</dbReference>
<keyword evidence="9" id="KW-0198">Cysteine biosynthesis</keyword>
<dbReference type="GO" id="GO:0010181">
    <property type="term" value="F:FMN binding"/>
    <property type="evidence" value="ECO:0007669"/>
    <property type="project" value="TreeGrafter"/>
</dbReference>
<gene>
    <name evidence="13" type="ORF">SAMN05444695_10787</name>
</gene>
<evidence type="ECO:0000259" key="12">
    <source>
        <dbReference type="PROSITE" id="PS51384"/>
    </source>
</evidence>
<dbReference type="AlphaFoldDB" id="A0A1G8KBV6"/>
<comment type="cofactor">
    <cofactor evidence="1">
        <name>FMN</name>
        <dbReference type="ChEBI" id="CHEBI:58210"/>
    </cofactor>
</comment>
<dbReference type="Pfam" id="PF00667">
    <property type="entry name" value="FAD_binding_1"/>
    <property type="match status" value="1"/>
</dbReference>
<dbReference type="Gene3D" id="2.40.30.10">
    <property type="entry name" value="Translation factors"/>
    <property type="match status" value="1"/>
</dbReference>
<accession>A0A1G8KBV6</accession>
<dbReference type="EC" id="1.8.1.2" evidence="3"/>
<keyword evidence="4" id="KW-0285">Flavoprotein</keyword>
<evidence type="ECO:0000256" key="1">
    <source>
        <dbReference type="ARBA" id="ARBA00001917"/>
    </source>
</evidence>
<dbReference type="Gene3D" id="3.40.50.80">
    <property type="entry name" value="Nucleotide-binding domain of ferredoxin-NADP reductase (FNR) module"/>
    <property type="match status" value="1"/>
</dbReference>
<dbReference type="InterPro" id="IPR023173">
    <property type="entry name" value="NADPH_Cyt_P450_Rdtase_alpha"/>
</dbReference>
<dbReference type="FunFam" id="3.40.50.80:FF:000001">
    <property type="entry name" value="NADPH--cytochrome P450 reductase 1"/>
    <property type="match status" value="1"/>
</dbReference>
<dbReference type="CDD" id="cd06199">
    <property type="entry name" value="SiR"/>
    <property type="match status" value="1"/>
</dbReference>
<dbReference type="SUPFAM" id="SSF63380">
    <property type="entry name" value="Riboflavin synthase domain-like"/>
    <property type="match status" value="1"/>
</dbReference>
<comment type="catalytic activity">
    <reaction evidence="10">
        <text>hydrogen sulfide + 3 NADP(+) + 3 H2O = sulfite + 3 NADPH + 4 H(+)</text>
        <dbReference type="Rhea" id="RHEA:13801"/>
        <dbReference type="ChEBI" id="CHEBI:15377"/>
        <dbReference type="ChEBI" id="CHEBI:15378"/>
        <dbReference type="ChEBI" id="CHEBI:17359"/>
        <dbReference type="ChEBI" id="CHEBI:29919"/>
        <dbReference type="ChEBI" id="CHEBI:57783"/>
        <dbReference type="ChEBI" id="CHEBI:58349"/>
        <dbReference type="EC" id="1.8.1.2"/>
    </reaction>
</comment>
<dbReference type="PANTHER" id="PTHR19384">
    <property type="entry name" value="NITRIC OXIDE SYNTHASE-RELATED"/>
    <property type="match status" value="1"/>
</dbReference>
<evidence type="ECO:0000313" key="13">
    <source>
        <dbReference type="EMBL" id="SDI40873.1"/>
    </source>
</evidence>
<dbReference type="PRINTS" id="PR00371">
    <property type="entry name" value="FPNCR"/>
</dbReference>
<dbReference type="PANTHER" id="PTHR19384:SF128">
    <property type="entry name" value="NADPH OXIDOREDUCTASE A"/>
    <property type="match status" value="1"/>
</dbReference>
<dbReference type="Proteomes" id="UP000183263">
    <property type="component" value="Unassembled WGS sequence"/>
</dbReference>
<proteinExistence type="predicted"/>
<name>A0A1G8KBV6_9NOCA</name>
<dbReference type="GO" id="GO:0019344">
    <property type="term" value="P:cysteine biosynthetic process"/>
    <property type="evidence" value="ECO:0007669"/>
    <property type="project" value="UniProtKB-KW"/>
</dbReference>
<dbReference type="RefSeq" id="WP_246442720.1">
    <property type="nucleotide sequence ID" value="NZ_CP048813.1"/>
</dbReference>
<evidence type="ECO:0000256" key="6">
    <source>
        <dbReference type="ARBA" id="ARBA00022827"/>
    </source>
</evidence>
<evidence type="ECO:0000256" key="5">
    <source>
        <dbReference type="ARBA" id="ARBA00022643"/>
    </source>
</evidence>
<dbReference type="Pfam" id="PF00175">
    <property type="entry name" value="NAD_binding_1"/>
    <property type="match status" value="1"/>
</dbReference>
<evidence type="ECO:0000256" key="2">
    <source>
        <dbReference type="ARBA" id="ARBA00001974"/>
    </source>
</evidence>
<dbReference type="InterPro" id="IPR001433">
    <property type="entry name" value="OxRdtase_FAD/NAD-bd"/>
</dbReference>
<keyword evidence="14" id="KW-1185">Reference proteome</keyword>
<feature type="region of interest" description="Disordered" evidence="11">
    <location>
        <begin position="1"/>
        <end position="46"/>
    </location>
</feature>
<evidence type="ECO:0000256" key="10">
    <source>
        <dbReference type="ARBA" id="ARBA00052219"/>
    </source>
</evidence>
<evidence type="ECO:0000256" key="8">
    <source>
        <dbReference type="ARBA" id="ARBA00023002"/>
    </source>
</evidence>
<protein>
    <recommendedName>
        <fullName evidence="3">assimilatory sulfite reductase (NADPH)</fullName>
        <ecNumber evidence="3">1.8.1.2</ecNumber>
    </recommendedName>
</protein>
<dbReference type="PROSITE" id="PS51384">
    <property type="entry name" value="FAD_FR"/>
    <property type="match status" value="1"/>
</dbReference>
<keyword evidence="9" id="KW-0028">Amino-acid biosynthesis</keyword>
<evidence type="ECO:0000256" key="11">
    <source>
        <dbReference type="SAM" id="MobiDB-lite"/>
    </source>
</evidence>
<dbReference type="InterPro" id="IPR039261">
    <property type="entry name" value="FNR_nucleotide-bd"/>
</dbReference>
<evidence type="ECO:0000256" key="4">
    <source>
        <dbReference type="ARBA" id="ARBA00022630"/>
    </source>
</evidence>
<keyword evidence="7" id="KW-0521">NADP</keyword>
<dbReference type="Gene3D" id="1.20.990.10">
    <property type="entry name" value="NADPH-cytochrome p450 Reductase, Chain A, domain 3"/>
    <property type="match status" value="1"/>
</dbReference>
<dbReference type="InterPro" id="IPR017927">
    <property type="entry name" value="FAD-bd_FR_type"/>
</dbReference>
<evidence type="ECO:0000313" key="14">
    <source>
        <dbReference type="Proteomes" id="UP000183263"/>
    </source>
</evidence>
<dbReference type="GO" id="GO:0004783">
    <property type="term" value="F:sulfite reductase (NADPH) activity"/>
    <property type="evidence" value="ECO:0007669"/>
    <property type="project" value="UniProtKB-EC"/>
</dbReference>
<feature type="domain" description="FAD-binding FR-type" evidence="12">
    <location>
        <begin position="45"/>
        <end position="278"/>
    </location>
</feature>
<keyword evidence="8" id="KW-0560">Oxidoreductase</keyword>
<comment type="cofactor">
    <cofactor evidence="2">
        <name>FAD</name>
        <dbReference type="ChEBI" id="CHEBI:57692"/>
    </cofactor>
</comment>
<reference evidence="13 14" key="1">
    <citation type="submission" date="2016-10" db="EMBL/GenBank/DDBJ databases">
        <authorList>
            <person name="de Groot N.N."/>
        </authorList>
    </citation>
    <scope>NUCLEOTIDE SEQUENCE [LARGE SCALE GENOMIC DNA]</scope>
    <source>
        <strain evidence="13 14">DSM 44892</strain>
    </source>
</reference>
<feature type="compositionally biased region" description="Low complexity" evidence="11">
    <location>
        <begin position="21"/>
        <end position="39"/>
    </location>
</feature>
<evidence type="ECO:0000256" key="9">
    <source>
        <dbReference type="ARBA" id="ARBA00023192"/>
    </source>
</evidence>
<keyword evidence="5" id="KW-0288">FMN</keyword>